<dbReference type="Proteomes" id="UP001299283">
    <property type="component" value="Unassembled WGS sequence"/>
</dbReference>
<dbReference type="RefSeq" id="WP_329779771.1">
    <property type="nucleotide sequence ID" value="NZ_JAYJJQ010000042.1"/>
</dbReference>
<comment type="caution">
    <text evidence="1">The sequence shown here is derived from an EMBL/GenBank/DDBJ whole genome shotgun (WGS) entry which is preliminary data.</text>
</comment>
<dbReference type="EMBL" id="JAYJJQ010000042">
    <property type="protein sequence ID" value="MEB3071968.1"/>
    <property type="molecule type" value="Genomic_DNA"/>
</dbReference>
<protein>
    <submittedName>
        <fullName evidence="1">Uncharacterized protein</fullName>
    </submittedName>
</protein>
<sequence length="81" mass="8236">MLMLNSSVDNFLRAAGELPLPAAVLGKVAAEAAGWEADKAAARVQGESTETRSALIAAGRARMAAVVAAIMEKRSAADPGL</sequence>
<reference evidence="1 2" key="1">
    <citation type="submission" date="2023-12" db="EMBL/GenBank/DDBJ databases">
        <title>Description of new species of Mycobacterium terrae complex isolated from sewage at the Sao Paulo Zoological Park Foundation in Brazil.</title>
        <authorList>
            <person name="Romagnoli C.L."/>
            <person name="Conceicao E.C."/>
            <person name="Machado E."/>
            <person name="Barreto L.B.P.F."/>
            <person name="Sharma A."/>
            <person name="Silva N.M."/>
            <person name="Marques L.E."/>
            <person name="Juliana M.A."/>
            <person name="Lourenco M.C.S."/>
            <person name="Digiampietri L.A."/>
            <person name="Suffys P.N."/>
            <person name="Viana-Niero C."/>
        </authorList>
    </citation>
    <scope>NUCLEOTIDE SEQUENCE [LARGE SCALE GENOMIC DNA]</scope>
    <source>
        <strain evidence="1 2">MYC017</strain>
    </source>
</reference>
<accession>A0ABU5Z7R1</accession>
<name>A0ABU5Z7R1_9MYCO</name>
<proteinExistence type="predicted"/>
<gene>
    <name evidence="1" type="ORF">K5L39_22590</name>
</gene>
<keyword evidence="2" id="KW-1185">Reference proteome</keyword>
<evidence type="ECO:0000313" key="1">
    <source>
        <dbReference type="EMBL" id="MEB3071968.1"/>
    </source>
</evidence>
<organism evidence="1 2">
    <name type="scientific">[Mycobacterium] vasticus</name>
    <dbReference type="NCBI Taxonomy" id="2875777"/>
    <lineage>
        <taxon>Bacteria</taxon>
        <taxon>Bacillati</taxon>
        <taxon>Actinomycetota</taxon>
        <taxon>Actinomycetes</taxon>
        <taxon>Mycobacteriales</taxon>
        <taxon>Mycobacteriaceae</taxon>
        <taxon>Mycolicibacter</taxon>
    </lineage>
</organism>
<evidence type="ECO:0000313" key="2">
    <source>
        <dbReference type="Proteomes" id="UP001299283"/>
    </source>
</evidence>